<keyword evidence="2" id="KW-1185">Reference proteome</keyword>
<reference evidence="1 2" key="1">
    <citation type="journal article" date="2015" name="Genome Biol.">
        <title>Comparative genomics of Steinernema reveals deeply conserved gene regulatory networks.</title>
        <authorList>
            <person name="Dillman A.R."/>
            <person name="Macchietto M."/>
            <person name="Porter C.F."/>
            <person name="Rogers A."/>
            <person name="Williams B."/>
            <person name="Antoshechkin I."/>
            <person name="Lee M.M."/>
            <person name="Goodwin Z."/>
            <person name="Lu X."/>
            <person name="Lewis E.E."/>
            <person name="Goodrich-Blair H."/>
            <person name="Stock S.P."/>
            <person name="Adams B.J."/>
            <person name="Sternberg P.W."/>
            <person name="Mortazavi A."/>
        </authorList>
    </citation>
    <scope>NUCLEOTIDE SEQUENCE [LARGE SCALE GENOMIC DNA]</scope>
    <source>
        <strain evidence="1 2">ALL</strain>
    </source>
</reference>
<comment type="caution">
    <text evidence="1">The sequence shown here is derived from an EMBL/GenBank/DDBJ whole genome shotgun (WGS) entry which is preliminary data.</text>
</comment>
<proteinExistence type="predicted"/>
<dbReference type="EMBL" id="AZBU02000009">
    <property type="protein sequence ID" value="TKR64874.1"/>
    <property type="molecule type" value="Genomic_DNA"/>
</dbReference>
<protein>
    <submittedName>
        <fullName evidence="1">Uncharacterized protein</fullName>
    </submittedName>
</protein>
<evidence type="ECO:0000313" key="1">
    <source>
        <dbReference type="EMBL" id="TKR64874.1"/>
    </source>
</evidence>
<sequence length="73" mass="8658">MLRFSFYTAEFRTLWDKPSTFVITWMGRHGLRCSKTCLFHSDHIYGSTYCLEEFPFKCVLSEKSAISSKIHHF</sequence>
<name>A0A4U5M7K6_STECR</name>
<dbReference type="AlphaFoldDB" id="A0A4U5M7K6"/>
<evidence type="ECO:0000313" key="2">
    <source>
        <dbReference type="Proteomes" id="UP000298663"/>
    </source>
</evidence>
<gene>
    <name evidence="1" type="ORF">L596_025351</name>
</gene>
<dbReference type="Proteomes" id="UP000298663">
    <property type="component" value="Unassembled WGS sequence"/>
</dbReference>
<organism evidence="1 2">
    <name type="scientific">Steinernema carpocapsae</name>
    <name type="common">Entomopathogenic nematode</name>
    <dbReference type="NCBI Taxonomy" id="34508"/>
    <lineage>
        <taxon>Eukaryota</taxon>
        <taxon>Metazoa</taxon>
        <taxon>Ecdysozoa</taxon>
        <taxon>Nematoda</taxon>
        <taxon>Chromadorea</taxon>
        <taxon>Rhabditida</taxon>
        <taxon>Tylenchina</taxon>
        <taxon>Panagrolaimomorpha</taxon>
        <taxon>Strongyloidoidea</taxon>
        <taxon>Steinernematidae</taxon>
        <taxon>Steinernema</taxon>
    </lineage>
</organism>
<accession>A0A4U5M7K6</accession>
<reference evidence="1 2" key="2">
    <citation type="journal article" date="2019" name="G3 (Bethesda)">
        <title>Hybrid Assembly of the Genome of the Entomopathogenic Nematode Steinernema carpocapsae Identifies the X-Chromosome.</title>
        <authorList>
            <person name="Serra L."/>
            <person name="Macchietto M."/>
            <person name="Macias-Munoz A."/>
            <person name="McGill C.J."/>
            <person name="Rodriguez I.M."/>
            <person name="Rodriguez B."/>
            <person name="Murad R."/>
            <person name="Mortazavi A."/>
        </authorList>
    </citation>
    <scope>NUCLEOTIDE SEQUENCE [LARGE SCALE GENOMIC DNA]</scope>
    <source>
        <strain evidence="1 2">ALL</strain>
    </source>
</reference>